<comment type="caution">
    <text evidence="2">The sequence shown here is derived from an EMBL/GenBank/DDBJ whole genome shotgun (WGS) entry which is preliminary data.</text>
</comment>
<keyword evidence="1" id="KW-1133">Transmembrane helix</keyword>
<evidence type="ECO:0000256" key="1">
    <source>
        <dbReference type="SAM" id="Phobius"/>
    </source>
</evidence>
<name>A0A8H6MZS6_9PEZI</name>
<sequence>MPPNETDTSIDFLEVEKLLETYLPSNKSGGGETWYPLCVEEVKNAWDSDPDDNKSTRTNIRNGLVMNIDGELFAHNGQNGKINEAWGISLDLCNTHCGPKQLPMVTSFNRFAAGSTSYLLPWLALTAQLPYETGSAGADIMSVCIGLGSPMLMTVSLMMTILNKRWIRKKFRYTLSMPAAQRSPTADMVKRAQAALVIAENAQQVPVRLDQSQGWLARQIVLDTYTPWWEEAAKSLGSTRRRVTLSLVAQLSVAVISWILTVVGSLMKNVGNTEEALALSSGSLWIWLVPVIVGWITVGTQNKADTIKAAIGNTSSGREVPGGINVATDDFVADPSSVCVNEPESAKRAWTRVESRQKLWNVGVCGYQKQQGPAFNFARALTSINFADRLHMAFDTAIYTCGTASDGDEHLPLAPDEEAKRELVSKACGLFPDTCTHGKRSPTSGRNTVSSPLRAEPVPRHDLREFPSLSEVSPDARSAFWKHLAFSMLMGVVIQWGTTSLAFAMAFETVVKGLGCRSGSYLLYGAVSTMACLSMLLSAALSHVTMRGYERGGQATPLVGALAVVTLLLGRCLLVANTAWLLLISIWELIGFFDSCYCASTELSKGHRGWVLLFKSADALKKDAQSAWAACIVVGFVIVLLSIAIFSLATRKQKEQ</sequence>
<keyword evidence="3" id="KW-1185">Reference proteome</keyword>
<proteinExistence type="predicted"/>
<dbReference type="AlphaFoldDB" id="A0A8H6MZS6"/>
<protein>
    <submittedName>
        <fullName evidence="2">Uncharacterized protein</fullName>
    </submittedName>
</protein>
<keyword evidence="1" id="KW-0812">Transmembrane</keyword>
<feature type="transmembrane region" description="Helical" evidence="1">
    <location>
        <begin position="484"/>
        <end position="507"/>
    </location>
</feature>
<dbReference type="Proteomes" id="UP000639643">
    <property type="component" value="Unassembled WGS sequence"/>
</dbReference>
<feature type="transmembrane region" description="Helical" evidence="1">
    <location>
        <begin position="276"/>
        <end position="298"/>
    </location>
</feature>
<evidence type="ECO:0000313" key="3">
    <source>
        <dbReference type="Proteomes" id="UP000639643"/>
    </source>
</evidence>
<evidence type="ECO:0000313" key="2">
    <source>
        <dbReference type="EMBL" id="KAF6815042.1"/>
    </source>
</evidence>
<feature type="transmembrane region" description="Helical" evidence="1">
    <location>
        <begin position="140"/>
        <end position="162"/>
    </location>
</feature>
<organism evidence="2 3">
    <name type="scientific">Colletotrichum musicola</name>
    <dbReference type="NCBI Taxonomy" id="2175873"/>
    <lineage>
        <taxon>Eukaryota</taxon>
        <taxon>Fungi</taxon>
        <taxon>Dikarya</taxon>
        <taxon>Ascomycota</taxon>
        <taxon>Pezizomycotina</taxon>
        <taxon>Sordariomycetes</taxon>
        <taxon>Hypocreomycetidae</taxon>
        <taxon>Glomerellales</taxon>
        <taxon>Glomerellaceae</taxon>
        <taxon>Colletotrichum</taxon>
        <taxon>Colletotrichum orchidearum species complex</taxon>
    </lineage>
</organism>
<dbReference type="EMBL" id="WIGM01000711">
    <property type="protein sequence ID" value="KAF6815042.1"/>
    <property type="molecule type" value="Genomic_DNA"/>
</dbReference>
<reference evidence="2" key="1">
    <citation type="journal article" date="2020" name="Phytopathology">
        <title>Genome Sequence Resources of Colletotrichum truncatum, C. plurivorum, C. musicola, and C. sojae: Four Species Pathogenic to Soybean (Glycine max).</title>
        <authorList>
            <person name="Rogerio F."/>
            <person name="Boufleur T.R."/>
            <person name="Ciampi-Guillardi M."/>
            <person name="Sukno S.A."/>
            <person name="Thon M.R."/>
            <person name="Massola Junior N.S."/>
            <person name="Baroncelli R."/>
        </authorList>
    </citation>
    <scope>NUCLEOTIDE SEQUENCE</scope>
    <source>
        <strain evidence="2">LFN0074</strain>
    </source>
</reference>
<feature type="transmembrane region" description="Helical" evidence="1">
    <location>
        <begin position="108"/>
        <end position="128"/>
    </location>
</feature>
<feature type="transmembrane region" description="Helical" evidence="1">
    <location>
        <begin position="522"/>
        <end position="546"/>
    </location>
</feature>
<keyword evidence="1" id="KW-0472">Membrane</keyword>
<dbReference type="OrthoDB" id="5392263at2759"/>
<feature type="transmembrane region" description="Helical" evidence="1">
    <location>
        <begin position="627"/>
        <end position="649"/>
    </location>
</feature>
<feature type="transmembrane region" description="Helical" evidence="1">
    <location>
        <begin position="558"/>
        <end position="583"/>
    </location>
</feature>
<feature type="transmembrane region" description="Helical" evidence="1">
    <location>
        <begin position="243"/>
        <end position="264"/>
    </location>
</feature>
<accession>A0A8H6MZS6</accession>
<gene>
    <name evidence="2" type="ORF">CMUS01_12515</name>
</gene>